<gene>
    <name evidence="1" type="ORF">AEK19_MT0778</name>
</gene>
<evidence type="ECO:0000313" key="1">
    <source>
        <dbReference type="EMBL" id="ART30310.1"/>
    </source>
</evidence>
<accession>A0A1Y0AYT3</accession>
<protein>
    <submittedName>
        <fullName evidence="1">Uncharacterized protein</fullName>
    </submittedName>
</protein>
<sequence length="116" mass="13191">MLCWRKGPTTDFLLLLKALTRFPDASDMSYLSERNPMDTRRYGASLLSYSPDLHQTLLSVCARRDSLSSSEYASVLASWSRSTSRSLFFTCFSAPSSLLSRHGRPSSRYPIIQVWE</sequence>
<proteinExistence type="predicted"/>
<dbReference type="AlphaFoldDB" id="A0A1Y0AYT3"/>
<keyword evidence="1" id="KW-0496">Mitochondrion</keyword>
<organism evidence="1">
    <name type="scientific">Utricularia reniformis</name>
    <dbReference type="NCBI Taxonomy" id="192314"/>
    <lineage>
        <taxon>Eukaryota</taxon>
        <taxon>Viridiplantae</taxon>
        <taxon>Streptophyta</taxon>
        <taxon>Embryophyta</taxon>
        <taxon>Tracheophyta</taxon>
        <taxon>Spermatophyta</taxon>
        <taxon>Magnoliopsida</taxon>
        <taxon>eudicotyledons</taxon>
        <taxon>Gunneridae</taxon>
        <taxon>Pentapetalae</taxon>
        <taxon>asterids</taxon>
        <taxon>lamiids</taxon>
        <taxon>Lamiales</taxon>
        <taxon>Lentibulariaceae</taxon>
        <taxon>Utricularia</taxon>
    </lineage>
</organism>
<dbReference type="EMBL" id="KY774314">
    <property type="protein sequence ID" value="ART30310.1"/>
    <property type="molecule type" value="Genomic_DNA"/>
</dbReference>
<reference evidence="1" key="1">
    <citation type="submission" date="2017-03" db="EMBL/GenBank/DDBJ databases">
        <title>The mitochondrial genome of the carnivorous plant Utricularia reniformis (Lentibulariaceae): structure, comparative analysis and evolutionary landmarks.</title>
        <authorList>
            <person name="Silva S.R."/>
            <person name="Alvarenga D.O."/>
            <person name="Michael T.P."/>
            <person name="Miranda V.F.O."/>
            <person name="Varani A.M."/>
        </authorList>
    </citation>
    <scope>NUCLEOTIDE SEQUENCE</scope>
</reference>
<name>A0A1Y0AYT3_9LAMI</name>
<geneLocation type="mitochondrion" evidence="1"/>